<reference evidence="3" key="5">
    <citation type="journal article" date="2021" name="G3 (Bethesda)">
        <title>Aegilops tauschii genome assembly Aet v5.0 features greater sequence contiguity and improved annotation.</title>
        <authorList>
            <person name="Wang L."/>
            <person name="Zhu T."/>
            <person name="Rodriguez J.C."/>
            <person name="Deal K.R."/>
            <person name="Dubcovsky J."/>
            <person name="McGuire P.E."/>
            <person name="Lux T."/>
            <person name="Spannagl M."/>
            <person name="Mayer K.F.X."/>
            <person name="Baldrich P."/>
            <person name="Meyers B.C."/>
            <person name="Huo N."/>
            <person name="Gu Y.Q."/>
            <person name="Zhou H."/>
            <person name="Devos K.M."/>
            <person name="Bennetzen J.L."/>
            <person name="Unver T."/>
            <person name="Budak H."/>
            <person name="Gulick P.J."/>
            <person name="Galiba G."/>
            <person name="Kalapos B."/>
            <person name="Nelson D.R."/>
            <person name="Li P."/>
            <person name="You F.M."/>
            <person name="Luo M.C."/>
            <person name="Dvorak J."/>
        </authorList>
    </citation>
    <scope>NUCLEOTIDE SEQUENCE [LARGE SCALE GENOMIC DNA]</scope>
    <source>
        <strain evidence="3">cv. AL8/78</strain>
    </source>
</reference>
<evidence type="ECO:0000313" key="3">
    <source>
        <dbReference type="EnsemblPlants" id="AET1Gv20894600.11"/>
    </source>
</evidence>
<dbReference type="InterPro" id="IPR057202">
    <property type="entry name" value="DUF7880"/>
</dbReference>
<reference evidence="3" key="4">
    <citation type="submission" date="2019-03" db="UniProtKB">
        <authorList>
            <consortium name="EnsemblPlants"/>
        </authorList>
    </citation>
    <scope>IDENTIFICATION</scope>
</reference>
<dbReference type="PANTHER" id="PTHR36014">
    <property type="entry name" value="OS03G0176600 PROTEIN"/>
    <property type="match status" value="1"/>
</dbReference>
<reference evidence="3" key="3">
    <citation type="journal article" date="2017" name="Nature">
        <title>Genome sequence of the progenitor of the wheat D genome Aegilops tauschii.</title>
        <authorList>
            <person name="Luo M.C."/>
            <person name="Gu Y.Q."/>
            <person name="Puiu D."/>
            <person name="Wang H."/>
            <person name="Twardziok S.O."/>
            <person name="Deal K.R."/>
            <person name="Huo N."/>
            <person name="Zhu T."/>
            <person name="Wang L."/>
            <person name="Wang Y."/>
            <person name="McGuire P.E."/>
            <person name="Liu S."/>
            <person name="Long H."/>
            <person name="Ramasamy R.K."/>
            <person name="Rodriguez J.C."/>
            <person name="Van S.L."/>
            <person name="Yuan L."/>
            <person name="Wang Z."/>
            <person name="Xia Z."/>
            <person name="Xiao L."/>
            <person name="Anderson O.D."/>
            <person name="Ouyang S."/>
            <person name="Liang Y."/>
            <person name="Zimin A.V."/>
            <person name="Pertea G."/>
            <person name="Qi P."/>
            <person name="Bennetzen J.L."/>
            <person name="Dai X."/>
            <person name="Dawson M.W."/>
            <person name="Muller H.G."/>
            <person name="Kugler K."/>
            <person name="Rivarola-Duarte L."/>
            <person name="Spannagl M."/>
            <person name="Mayer K.F.X."/>
            <person name="Lu F.H."/>
            <person name="Bevan M.W."/>
            <person name="Leroy P."/>
            <person name="Li P."/>
            <person name="You F.M."/>
            <person name="Sun Q."/>
            <person name="Liu Z."/>
            <person name="Lyons E."/>
            <person name="Wicker T."/>
            <person name="Salzberg S.L."/>
            <person name="Devos K.M."/>
            <person name="Dvorak J."/>
        </authorList>
    </citation>
    <scope>NUCLEOTIDE SEQUENCE [LARGE SCALE GENOMIC DNA]</scope>
    <source>
        <strain evidence="3">cv. AL8/78</strain>
    </source>
</reference>
<evidence type="ECO:0000313" key="4">
    <source>
        <dbReference type="Proteomes" id="UP000015105"/>
    </source>
</evidence>
<name>A0A452ZRR0_AEGTS</name>
<evidence type="ECO:0000256" key="1">
    <source>
        <dbReference type="SAM" id="MobiDB-lite"/>
    </source>
</evidence>
<organism evidence="3 4">
    <name type="scientific">Aegilops tauschii subsp. strangulata</name>
    <name type="common">Goatgrass</name>
    <dbReference type="NCBI Taxonomy" id="200361"/>
    <lineage>
        <taxon>Eukaryota</taxon>
        <taxon>Viridiplantae</taxon>
        <taxon>Streptophyta</taxon>
        <taxon>Embryophyta</taxon>
        <taxon>Tracheophyta</taxon>
        <taxon>Spermatophyta</taxon>
        <taxon>Magnoliopsida</taxon>
        <taxon>Liliopsida</taxon>
        <taxon>Poales</taxon>
        <taxon>Poaceae</taxon>
        <taxon>BOP clade</taxon>
        <taxon>Pooideae</taxon>
        <taxon>Triticodae</taxon>
        <taxon>Triticeae</taxon>
        <taxon>Triticinae</taxon>
        <taxon>Aegilops</taxon>
    </lineage>
</organism>
<dbReference type="Pfam" id="PF25306">
    <property type="entry name" value="DUF7880"/>
    <property type="match status" value="1"/>
</dbReference>
<feature type="region of interest" description="Disordered" evidence="1">
    <location>
        <begin position="85"/>
        <end position="114"/>
    </location>
</feature>
<reference evidence="4" key="2">
    <citation type="journal article" date="2017" name="Nat. Plants">
        <title>The Aegilops tauschii genome reveals multiple impacts of transposons.</title>
        <authorList>
            <person name="Zhao G."/>
            <person name="Zou C."/>
            <person name="Li K."/>
            <person name="Wang K."/>
            <person name="Li T."/>
            <person name="Gao L."/>
            <person name="Zhang X."/>
            <person name="Wang H."/>
            <person name="Yang Z."/>
            <person name="Liu X."/>
            <person name="Jiang W."/>
            <person name="Mao L."/>
            <person name="Kong X."/>
            <person name="Jiao Y."/>
            <person name="Jia J."/>
        </authorList>
    </citation>
    <scope>NUCLEOTIDE SEQUENCE [LARGE SCALE GENOMIC DNA]</scope>
    <source>
        <strain evidence="4">cv. AL8/78</strain>
    </source>
</reference>
<evidence type="ECO:0000259" key="2">
    <source>
        <dbReference type="Pfam" id="PF25306"/>
    </source>
</evidence>
<keyword evidence="4" id="KW-1185">Reference proteome</keyword>
<dbReference type="AlphaFoldDB" id="A0A452ZRR0"/>
<reference evidence="4" key="1">
    <citation type="journal article" date="2014" name="Science">
        <title>Ancient hybridizations among the ancestral genomes of bread wheat.</title>
        <authorList>
            <consortium name="International Wheat Genome Sequencing Consortium,"/>
            <person name="Marcussen T."/>
            <person name="Sandve S.R."/>
            <person name="Heier L."/>
            <person name="Spannagl M."/>
            <person name="Pfeifer M."/>
            <person name="Jakobsen K.S."/>
            <person name="Wulff B.B."/>
            <person name="Steuernagel B."/>
            <person name="Mayer K.F."/>
            <person name="Olsen O.A."/>
        </authorList>
    </citation>
    <scope>NUCLEOTIDE SEQUENCE [LARGE SCALE GENOMIC DNA]</scope>
    <source>
        <strain evidence="4">cv. AL8/78</strain>
    </source>
</reference>
<feature type="compositionally biased region" description="Basic and acidic residues" evidence="1">
    <location>
        <begin position="92"/>
        <end position="106"/>
    </location>
</feature>
<protein>
    <recommendedName>
        <fullName evidence="2">DUF7880 domain-containing protein</fullName>
    </recommendedName>
</protein>
<dbReference type="EnsemblPlants" id="AET1Gv20894600.11">
    <property type="protein sequence ID" value="AET1Gv20894600.11"/>
    <property type="gene ID" value="AET1Gv20894600"/>
</dbReference>
<sequence>MQVVEYASSIGQGKAASRAVDVCLRALEDLNCLLRKLPSDALLSPEAMRNNITNALEALENVLQIAPPPMMAGGTMMDEAMTPANAPKRPKPIFERGKKPGHKTEHMQPGGKLSYVRGKKADHKIEPMHQADLDRQLELNLHGSWGPWLSSLPQDVWFILAIAFSALVRACLRYLN</sequence>
<proteinExistence type="predicted"/>
<dbReference type="Proteomes" id="UP000015105">
    <property type="component" value="Chromosome 1D"/>
</dbReference>
<dbReference type="PANTHER" id="PTHR36014:SF1">
    <property type="entry name" value="OS03G0176700 PROTEIN"/>
    <property type="match status" value="1"/>
</dbReference>
<feature type="domain" description="DUF7880" evidence="2">
    <location>
        <begin position="2"/>
        <end position="76"/>
    </location>
</feature>
<dbReference type="Gramene" id="AET1Gv20894600.11">
    <property type="protein sequence ID" value="AET1Gv20894600.11"/>
    <property type="gene ID" value="AET1Gv20894600"/>
</dbReference>
<accession>A0A452ZRR0</accession>